<dbReference type="EMBL" id="CP162607">
    <property type="protein sequence ID" value="XDK39231.1"/>
    <property type="molecule type" value="Genomic_DNA"/>
</dbReference>
<dbReference type="RefSeq" id="WP_052675505.1">
    <property type="nucleotide sequence ID" value="NZ_CP162607.1"/>
</dbReference>
<protein>
    <submittedName>
        <fullName evidence="1">Uncharacterized protein</fullName>
    </submittedName>
</protein>
<evidence type="ECO:0000313" key="1">
    <source>
        <dbReference type="EMBL" id="XDK39231.1"/>
    </source>
</evidence>
<name>A0AB39IAP8_9PSED</name>
<reference evidence="1" key="1">
    <citation type="submission" date="2024-07" db="EMBL/GenBank/DDBJ databases">
        <title>Identification and characteristics of a novel species of coltsfoot's symbiotic bacteria.</title>
        <authorList>
            <person name="Juszczyk A."/>
            <person name="Jasielczuk I."/>
            <person name="Gurgul A."/>
            <person name="Rogala M."/>
            <person name="Kowalczyk A."/>
            <person name="Szmatola T."/>
            <person name="Kosecka-Strojek M."/>
            <person name="Arent Z."/>
            <person name="Latowski D."/>
        </authorList>
    </citation>
    <scope>NUCLEOTIDE SEQUENCE</scope>
    <source>
        <strain evidence="1">Hg7Tf</strain>
    </source>
</reference>
<accession>A0AB39IAP8</accession>
<organism evidence="1">
    <name type="scientific">Pseudomonas sp. Hg7Tf</name>
    <dbReference type="NCBI Taxonomy" id="3236988"/>
    <lineage>
        <taxon>Bacteria</taxon>
        <taxon>Pseudomonadati</taxon>
        <taxon>Pseudomonadota</taxon>
        <taxon>Gammaproteobacteria</taxon>
        <taxon>Pseudomonadales</taxon>
        <taxon>Pseudomonadaceae</taxon>
        <taxon>Pseudomonas</taxon>
    </lineage>
</organism>
<proteinExistence type="predicted"/>
<dbReference type="AlphaFoldDB" id="A0AB39IAP8"/>
<gene>
    <name evidence="1" type="ORF">AB4Y39_11335</name>
</gene>
<sequence>MTTLTVRDESVSGEVFETFALHFPSDNITVRQLIRERIHQEVQLQAQDTCRRQRLVIPDPLEVALNGVRKTPEHEPVDWRKQVDIAYQAFERNGFVILFDEHQAESLDETLTIRHDSVVNFIKLTPLVGG</sequence>